<dbReference type="PROSITE" id="PS51257">
    <property type="entry name" value="PROKAR_LIPOPROTEIN"/>
    <property type="match status" value="1"/>
</dbReference>
<gene>
    <name evidence="8" type="ORF">GS399_15310</name>
</gene>
<organism evidence="8 9">
    <name type="scientific">Hufsiella arboris</name>
    <dbReference type="NCBI Taxonomy" id="2695275"/>
    <lineage>
        <taxon>Bacteria</taxon>
        <taxon>Pseudomonadati</taxon>
        <taxon>Bacteroidota</taxon>
        <taxon>Sphingobacteriia</taxon>
        <taxon>Sphingobacteriales</taxon>
        <taxon>Sphingobacteriaceae</taxon>
        <taxon>Hufsiella</taxon>
    </lineage>
</organism>
<comment type="similarity">
    <text evidence="2">Belongs to the SusD family.</text>
</comment>
<keyword evidence="4" id="KW-0472">Membrane</keyword>
<dbReference type="Gene3D" id="1.25.40.390">
    <property type="match status" value="1"/>
</dbReference>
<dbReference type="CDD" id="cd08977">
    <property type="entry name" value="SusD"/>
    <property type="match status" value="1"/>
</dbReference>
<feature type="domain" description="SusD-like N-terminal" evidence="7">
    <location>
        <begin position="24"/>
        <end position="231"/>
    </location>
</feature>
<name>A0A7K1YCM7_9SPHI</name>
<protein>
    <submittedName>
        <fullName evidence="8">RagB/SusD family nutrient uptake outer membrane protein</fullName>
    </submittedName>
</protein>
<comment type="caution">
    <text evidence="8">The sequence shown here is derived from an EMBL/GenBank/DDBJ whole genome shotgun (WGS) entry which is preliminary data.</text>
</comment>
<evidence type="ECO:0000256" key="5">
    <source>
        <dbReference type="ARBA" id="ARBA00023237"/>
    </source>
</evidence>
<reference evidence="8 9" key="1">
    <citation type="submission" date="2019-11" db="EMBL/GenBank/DDBJ databases">
        <title>Pedobacter sp. HMF7647 Genome sequencing and assembly.</title>
        <authorList>
            <person name="Kang H."/>
            <person name="Kim H."/>
            <person name="Joh K."/>
        </authorList>
    </citation>
    <scope>NUCLEOTIDE SEQUENCE [LARGE SCALE GENOMIC DNA]</scope>
    <source>
        <strain evidence="8 9">HMF7647</strain>
    </source>
</reference>
<dbReference type="EMBL" id="WVHT01000007">
    <property type="protein sequence ID" value="MXV52342.1"/>
    <property type="molecule type" value="Genomic_DNA"/>
</dbReference>
<evidence type="ECO:0000313" key="9">
    <source>
        <dbReference type="Proteomes" id="UP000466586"/>
    </source>
</evidence>
<dbReference type="GO" id="GO:0009279">
    <property type="term" value="C:cell outer membrane"/>
    <property type="evidence" value="ECO:0007669"/>
    <property type="project" value="UniProtKB-SubCell"/>
</dbReference>
<dbReference type="AlphaFoldDB" id="A0A7K1YCM7"/>
<dbReference type="SUPFAM" id="SSF48452">
    <property type="entry name" value="TPR-like"/>
    <property type="match status" value="1"/>
</dbReference>
<proteinExistence type="inferred from homology"/>
<dbReference type="InterPro" id="IPR012944">
    <property type="entry name" value="SusD_RagB_dom"/>
</dbReference>
<evidence type="ECO:0000256" key="2">
    <source>
        <dbReference type="ARBA" id="ARBA00006275"/>
    </source>
</evidence>
<evidence type="ECO:0000259" key="6">
    <source>
        <dbReference type="Pfam" id="PF07980"/>
    </source>
</evidence>
<dbReference type="InterPro" id="IPR033985">
    <property type="entry name" value="SusD-like_N"/>
</dbReference>
<evidence type="ECO:0000256" key="3">
    <source>
        <dbReference type="ARBA" id="ARBA00022729"/>
    </source>
</evidence>
<dbReference type="RefSeq" id="WP_160845515.1">
    <property type="nucleotide sequence ID" value="NZ_WVHT01000007.1"/>
</dbReference>
<sequence length="471" mass="53371">MNKKSPYLLIALFLLTAIFSGCKKYLSEVPDARVSPQSVEDYQAMVVNAYPEAYYLFTEFMTDNFRYYDYTSFNQPSLVSWIKPLYTWSDGYDQNLPIGPEKAWNSYYNKIYNANVVIEGLSKLPEESDLKRSVLGEAYLIRAYCHFMLVNIFAKHYDPATAAADPGVPYQLGTGDAQQENFPRQSVADVYSKIEADLLKGADMVNDKLVTEPGYHFQKASAYAFLSRVKLYEGDWAGCIDASNKALALNSSVRDLIADYNNYIPNKNEFYNFSLDYGSVTKSNNLLVAQSATYNGYASSGFYANEFKQLYLNQDYRGKIFVISSNTSPNWKMLKLSGQQSSNVVLFSVEEVLLNQAEAYVRSLKPDYNAAITDLNKILIKRYSPFTALTAAQFSATGTLSDLLLQRVYTERRLELAYEGYRWFDIKRLKLPVTHSTGSGTETLSSGDLRYAIQIPFRELTINKAIVPNPR</sequence>
<evidence type="ECO:0000313" key="8">
    <source>
        <dbReference type="EMBL" id="MXV52342.1"/>
    </source>
</evidence>
<accession>A0A7K1YCM7</accession>
<dbReference type="Pfam" id="PF14322">
    <property type="entry name" value="SusD-like_3"/>
    <property type="match status" value="1"/>
</dbReference>
<keyword evidence="5" id="KW-0998">Cell outer membrane</keyword>
<keyword evidence="3" id="KW-0732">Signal</keyword>
<feature type="domain" description="RagB/SusD" evidence="6">
    <location>
        <begin position="285"/>
        <end position="432"/>
    </location>
</feature>
<comment type="subcellular location">
    <subcellularLocation>
        <location evidence="1">Cell outer membrane</location>
    </subcellularLocation>
</comment>
<dbReference type="InterPro" id="IPR011990">
    <property type="entry name" value="TPR-like_helical_dom_sf"/>
</dbReference>
<evidence type="ECO:0000256" key="4">
    <source>
        <dbReference type="ARBA" id="ARBA00023136"/>
    </source>
</evidence>
<dbReference type="Pfam" id="PF07980">
    <property type="entry name" value="SusD_RagB"/>
    <property type="match status" value="1"/>
</dbReference>
<evidence type="ECO:0000259" key="7">
    <source>
        <dbReference type="Pfam" id="PF14322"/>
    </source>
</evidence>
<evidence type="ECO:0000256" key="1">
    <source>
        <dbReference type="ARBA" id="ARBA00004442"/>
    </source>
</evidence>
<keyword evidence="9" id="KW-1185">Reference proteome</keyword>
<dbReference type="Proteomes" id="UP000466586">
    <property type="component" value="Unassembled WGS sequence"/>
</dbReference>